<dbReference type="PANTHER" id="PTHR47396">
    <property type="entry name" value="TYPE I RESTRICTION ENZYME ECOKI R PROTEIN"/>
    <property type="match status" value="1"/>
</dbReference>
<evidence type="ECO:0000313" key="2">
    <source>
        <dbReference type="EMBL" id="TNJ38733.1"/>
    </source>
</evidence>
<dbReference type="AlphaFoldDB" id="A0A5C4S5F8"/>
<name>A0A5C4S5F8_CHLTI</name>
<dbReference type="InterPro" id="IPR014001">
    <property type="entry name" value="Helicase_ATP-bd"/>
</dbReference>
<dbReference type="GO" id="GO:0005524">
    <property type="term" value="F:ATP binding"/>
    <property type="evidence" value="ECO:0007669"/>
    <property type="project" value="InterPro"/>
</dbReference>
<dbReference type="Gene3D" id="3.40.50.300">
    <property type="entry name" value="P-loop containing nucleotide triphosphate hydrolases"/>
    <property type="match status" value="2"/>
</dbReference>
<keyword evidence="3" id="KW-1185">Reference proteome</keyword>
<accession>A0A5C4S5F8</accession>
<evidence type="ECO:0000313" key="3">
    <source>
        <dbReference type="Proteomes" id="UP000308271"/>
    </source>
</evidence>
<dbReference type="GO" id="GO:0005829">
    <property type="term" value="C:cytosol"/>
    <property type="evidence" value="ECO:0007669"/>
    <property type="project" value="TreeGrafter"/>
</dbReference>
<evidence type="ECO:0000259" key="1">
    <source>
        <dbReference type="SMART" id="SM00487"/>
    </source>
</evidence>
<keyword evidence="2" id="KW-0378">Hydrolase</keyword>
<reference evidence="2 3" key="1">
    <citation type="submission" date="2019-05" db="EMBL/GenBank/DDBJ databases">
        <title>Draft Whole-Genome sequence of the green sulfur bacterium Chlorobaculum thiosulfatiphilum DSM 249.</title>
        <authorList>
            <person name="Meyer T.E."/>
            <person name="Kyndt J.A."/>
        </authorList>
    </citation>
    <scope>NUCLEOTIDE SEQUENCE [LARGE SCALE GENOMIC DNA]</scope>
    <source>
        <strain evidence="2 3">DSM 249</strain>
    </source>
</reference>
<sequence length="894" mass="101098">MPAQPDAAREREHRVQADSLRGEAIMMTLKDYQRRSLDTLSDYFVACQQHENVDTAFYSVTRQSLGFGIPYREVTELPGVPYVCLRIPTGGGKTIVAAHSVGTAAKDLLHTDAPVVLWLVPSSVIREQTLKALRNRKHPYRQALEAALPSVEVLSIQEALVVSRPTVAGNATIIVSTMQAFRVDDTEGRKVYEQSGALMDHFTALDPALASQLACYDNCQPVQSFANLLKMHHPVVIVDEAHNARTSLSFETLARFSPSCIIEFTATPAAENNASNVLCSVSAAELKADHMIKMPIRLETRPNWKELLADAIALRQHLEQEAALERQVTGEYIRPIMLVQAQPKSQTHETLTVEVVERCLIEDFDIPEEEIRRATGADREIDGIDLADPKCVVRYIITVQALREGWDCPFAYVLSSVAEMRSSTAVEQILGRVMRLPGARRKMRDDLNMAYAFSASADFVDAARALQDALVQNGFNRQEAKELIASMPTNEQGRFDLFFETREVVGEAPKLELLPEIVRKKVSFDPEAKALIFTGEMDDREMKALQECFDSSEAKAGVETICRNSRRYLKKQAATPAERFEPFAVPVLAIRQGELFEPFEETHFHEVPLRLSKCLPELSENEYSAKRFDGKLAEIDISSRGQLSVRFVDTLHQQLSLLLDEGRQSVAQLVNWIDKNLPNRQDIFPSESGPYLTGVIHYLIDQRGFTLAQLIGDKYTLRQKIAEKIDALRKRQWLQSYQTFLLPECATPLVVTPEACFVFKPHEYPYNTRYQGAHLFSKHYYHEIGAMNGEEERCAVFLDRMAEVEFWARNIERRPLHSFWLQTATDKFYPDFVCKLKDGRYLVVEYKSEKAWSDDDSTEKRDLGELWAKRSGGACLFVMPKGLDFAAIEKAVNA</sequence>
<proteinExistence type="predicted"/>
<keyword evidence="2" id="KW-0540">Nuclease</keyword>
<dbReference type="Pfam" id="PF04851">
    <property type="entry name" value="ResIII"/>
    <property type="match status" value="1"/>
</dbReference>
<dbReference type="SMART" id="SM00487">
    <property type="entry name" value="DEXDc"/>
    <property type="match status" value="1"/>
</dbReference>
<dbReference type="InterPro" id="IPR027417">
    <property type="entry name" value="P-loop_NTPase"/>
</dbReference>
<gene>
    <name evidence="2" type="ORF">FGF66_07765</name>
</gene>
<comment type="caution">
    <text evidence="2">The sequence shown here is derived from an EMBL/GenBank/DDBJ whole genome shotgun (WGS) entry which is preliminary data.</text>
</comment>
<dbReference type="InterPro" id="IPR006935">
    <property type="entry name" value="Helicase/UvrB_N"/>
</dbReference>
<dbReference type="PANTHER" id="PTHR47396:SF1">
    <property type="entry name" value="ATP-DEPENDENT HELICASE IRC3-RELATED"/>
    <property type="match status" value="1"/>
</dbReference>
<dbReference type="Proteomes" id="UP000308271">
    <property type="component" value="Unassembled WGS sequence"/>
</dbReference>
<organism evidence="2 3">
    <name type="scientific">Chlorobaculum thiosulfatiphilum</name>
    <name type="common">Chlorobium limicola f.sp. thiosulfatophilum</name>
    <dbReference type="NCBI Taxonomy" id="115852"/>
    <lineage>
        <taxon>Bacteria</taxon>
        <taxon>Pseudomonadati</taxon>
        <taxon>Chlorobiota</taxon>
        <taxon>Chlorobiia</taxon>
        <taxon>Chlorobiales</taxon>
        <taxon>Chlorobiaceae</taxon>
        <taxon>Chlorobaculum</taxon>
    </lineage>
</organism>
<dbReference type="GO" id="GO:0016787">
    <property type="term" value="F:hydrolase activity"/>
    <property type="evidence" value="ECO:0007669"/>
    <property type="project" value="InterPro"/>
</dbReference>
<protein>
    <submittedName>
        <fullName evidence="2">Restriction endonuclease subunit R</fullName>
    </submittedName>
</protein>
<dbReference type="SUPFAM" id="SSF52540">
    <property type="entry name" value="P-loop containing nucleoside triphosphate hydrolases"/>
    <property type="match status" value="1"/>
</dbReference>
<dbReference type="EMBL" id="VDCH01000014">
    <property type="protein sequence ID" value="TNJ38733.1"/>
    <property type="molecule type" value="Genomic_DNA"/>
</dbReference>
<keyword evidence="2" id="KW-0255">Endonuclease</keyword>
<feature type="domain" description="Helicase ATP-binding" evidence="1">
    <location>
        <begin position="25"/>
        <end position="301"/>
    </location>
</feature>
<dbReference type="InterPro" id="IPR050742">
    <property type="entry name" value="Helicase_Restrict-Modif_Enz"/>
</dbReference>
<dbReference type="OrthoDB" id="9804145at2"/>
<dbReference type="GO" id="GO:0003677">
    <property type="term" value="F:DNA binding"/>
    <property type="evidence" value="ECO:0007669"/>
    <property type="project" value="InterPro"/>
</dbReference>
<dbReference type="GO" id="GO:0004519">
    <property type="term" value="F:endonuclease activity"/>
    <property type="evidence" value="ECO:0007669"/>
    <property type="project" value="UniProtKB-KW"/>
</dbReference>